<proteinExistence type="inferred from homology"/>
<dbReference type="GO" id="GO:0045053">
    <property type="term" value="P:protein retention in Golgi apparatus"/>
    <property type="evidence" value="ECO:0007669"/>
    <property type="project" value="TreeGrafter"/>
</dbReference>
<sequence>MLERLIAWVLNNYLGKYVENLNTDQLSVALLQGAVELENLPLKKNALRQVGIPVEIKSGYIGKVKLQVPVSQFRSAPWVICIEQLYVVAGPVSMAQWDEELEEKAAQEYKIMLLDALEARWRTETESACYYSSSYSSWLSYGTSFMTNIVENLQLNITDVHIRYEDELTVPGSMFAMGIAIDSLEAQSCDDQWVPGLSKSDLGHSFKLVQMNNLSIYWDSLDQGGNLWNNLSNAELAARIKQESKGHNYILSPVSAHAHLKKNLSEQPIRSKSQPRIFCDLHLDNVPLHVTDLQYSQIVGCLKGLKRLQKSQQYQKFRPACPVRGNARLWWQYAFHCCQYARNGDMVVAKNWQQCLKRGRDNVKYVELYCKILNGQPGYVNLSVDEKQVKEDMESDRGYEELKTLRETAMFRLRPPAPVPNSNASGQVEARSVLAGWLPAWTWYATPPPQSGDSSTRPQPLSLSAEERETLADEIKDALADTVENNTLLRRDTVFGQFNFTIVTGTVKLYSVGDVEQEGNAKKLMMELNFCNVKLGYESRPRTSSHKISVAVGAVSLYDHCSPDSVFPVLISPQNSEEAPSGKPTRTLPPGLARLLPQSPSSSLPPPLSPLFHLVYEFRPFHSACDYRLHIESQSLDVVYNPVATRWLIDFFTKPHQTRDDDLREAARQGYATMKYKTKQRLLRNWDHIAHGNMSNKKVWDLEFNISAPQIFLVEHFNDKNAVICVVDFGKLHFSNKKNAVDVLSSSSNVMSGGDSFDDEDDEAFQTPCSTPPGSQFGDSPPLSYSRVNSSSFLGGGSGAEPPPASVAGGLGLNDRALLDRLYDRYVMELNDLQILVGKVRDNWKFAQSKGSSALHVLDRFNISLQIDRRIMYTTDPQFPSLSISGNLPKLTVHVNESKIVSLRTMLTVVTESSLGSPLRDENLASNPEPSECESSRRDHEIEEAIDDALEESKLVILQFTIDNMELEVQSRGRSVAELQVQGVKAAYTQRSHMTCLSLSVHSLLLVDALQTFGPDFELLLASHKHVGMDSVSGSLRDSEPCSPTSPGSPDPSLQRRNNTSPIALTQALHSLSVQEYCARAVSPINIASPPLITPSFVKPPLDGQHSEALISVEIIFIEDNANGVSSQSNLNSGGDPGGKRENLQIATIQFNNLDVIANQETIVELMGFTKRVFPPMKSKRSHRPYFKESHSSDLHECREDAPAPPPSKNKPPPAHSGGEPRPPPITSTRTELAFDFHRLNVLLLRAVAKDGVIVAKKIATATMSEAKVQATVSELRETRMSETKVQATVGEELVVQGSLGGLQVLDLTPEGQTHQRILSLGQDPLVEQTQQPNQNTPRDLFTSLSADLYRMAGYGPAASTPAAPAPIDSQAFSFSITRPLKEDVIEDFAHVHIRLASVWYTHSARFLLELGSCAKEFNQYLTNLARSIGNAATEMAIGLVQTRAESLAQSLSMNGRMSRYGSLSDVSSTPRKSHNRRFSWSQSVEQLDTNYTCGCNTPRENTAANINIRLDLVMDSPVCVLPRNSTSHQVFVAHLGRISLSKDNILSDPLGGNLGDQWLLDDTASSIIKQKYSLEIRDMNLYSLNTKLRTNVTNQSEYELLRIDKLYSCLDGGKPVLHDTVIQLSIERHTIPSLMHQSQDDLSCDLDDVATGYTSSERQENFQITGSVVTPLRVSLSRQQYEQLLDTIDTLFNHTTAPDSTEEEPNSSATSLLTSRLGDIQEEDGDGLVTVSPLDLDPALRARMLSAAQANKKKEEEEARVVRMWKVSFELPNFVMELKADLGEGEQGLVELSLGDLIVQYDKSHVYETNIQMSLRSLIMEDLLREPDSKHRCIVVSNISSDPPLLAQPPTFLSTSCPDVSAPVHVSQITLKPGLTNSLPDHLETETVFGATHVKKSVLNEKSKERRENTRYGGSYRPPPEFCPQTPPPSPREKMSPNMFREDNLVHINVLLYNSTPPRSNVNRSIAVDFNSLDIVVNVESWVVVLDFFGISGADVPDTSEPSACETPVLAYPSSDEMGDKCYMNLDKETIIFQTEWDINVKSLSLVLNKTEYEVARANVSALQCRMTGANYANLGPVVTLQGTIGSLSLSDLTPEFSSLYPQRFISSDLKLFVQRFSDRDRRRSRLYDTYLKLDLPCVIYTHTQRFVAELQAFLRHFQQLQKLLGVIRSSSQWVEDHGPGMRLLLEIHAASPIILVPVSSNYDQLLIADLGQLVVKNTFKPCNAQGTISTINSAHEGPDCLLDVIHVNLMHVDLSMGKRYAMAFDSPTSTGAFLTMNNYCIEKQGPALLSEKCQLNLQVERNLMSHFSKKVPDMSIKGVLSKLAASVDLAQYKLLRALLTYNIGEGLDEIHAYANEYYYTYPSEQPGSGNTWTVTSTHLDLMDVSVTLQHSHDSGDALACINFVKSKLTIESYSDRSQDIDLASQEILITDIRYQNEPVNKRSNVFTNILQPMNAANDNVQAEIHYRKRSDLNKLTVLLNNMRLMAILDWWEIVQNFILDNLVLPTIPSISLNPAAPHHVTPTQEQLPFHMKLNVTDSEFVILEDTSQWDTNAVILKMTTVIDYKPNDPHKTLCLNLNHCEMFSCILGMEDETALSIIDPVTVNLELCAAERDPTKMLRIHIAELNIRLSYHDMKMFQQMLTSLPKQTLAAVSDTRNKPANIQNCIRQLSSMGFSDNDCSNALEKCNGDLEEAALWLTRNALTSTSHTQSTEFSFQQSPLNFQEAECYINNLSLCIIDDCKDSDVPLLEFVFRNLNFFRNMVHDRGSCASTLSIDYYNRVLSGWEPFIEPWEGKFSWENKTVSDRRSRVFKVTSLQSLNLNITSTFIDLYSVVKENWMSDYLSPHQTGKDRDSEPIKQLASPSGYRRRSPFVPFALYNNTGCVIKYCTLLTTTDNLSELNRNRRSSVEQSEDWIIVMPNETFPFSFNEQTKRRHLNTHKLCAHQLSVRVEGWKAVDPVTVDKVGVYFRHAEPQNPASGLSHARLVFEVTLDGTAKKLVTVRSSLLIHNKLKQPVEVKLEKPAQAREPTKNISIPVGACQPMPLTYTDAQLFIRPLEKSKQPPSQYFAFCIRPIYWHKIKTPGEMEEETRTCQSNRGQFFSYRFRAAIKRDKFPCDKAEALWMQPAHTISLLSPILLVNLLPINLGYSFNDCVHGIVNKGQDEALYQIDVDAPIGVLLSLDNFDVPGGFTIAPGTTNAVFPVKIQDSNHRKLYLNAQVTYKVGTELKIIVSAHYWILNKTALPLVFRQEGFVTEAAGQFAEHEVARMVEPLLFSFNRHDAPSTLVSRIGQSYQSHSTPQWCQQLHLVPGIQVRKLKVLLKNQRPEELIFVIGIDIRPGRGRYSNTTIVTLTSHYQIHNKSSHKLEFSQKCFATDISNPTAQSTFLQAMPDSSFAFHWPRLDKDQMLCVRMLDQPTCLWSGGFKVNKTDANSSFHIILRDTRGGTYFLRCEIVLQRATYFIVFTDANTMPPPIRIDNFSKVLLQFYQASITSSVKQSTIRPNCTIPYAWDEPDKPHILTVVAPGNVSENYDLNKRGAGPGLTYENFIYIAFSGTFSNVDSDSYDPLDVQTQQLVLDVVDSSGQVLLNRKEPGKRSQLWRMSTEGQLQHEGSSPPRDRKTSSSKIMVLDISGPAPQPEHHVGLCLKRPDPRRASTQKWHFTEDGRLCCAHKKMYVQAKDGFFGLRAGNEAVLGPPQRVSHQATPNGIPIETAVCRQKLRPGSGFLSLNVTSDGPTCVLKICDIKEINSYIIAEGKEWNALQNKPSRILRDDQDQSSTSSQYELSVHLPHGMGISLVSRSPPEELLFAQLTEILLDVHRVRNRESIHLSVKDIQIDNELFGALCPTVLYACPNPKTLDPNELNMPCIQISCDRDLPSSGDSMNVEIIQSLQIKVKPLSLILEEKLFLKVIAFTDYCIEQEKAAENTNDESEIQRILTEVTSIHARRYYFGKLQLSLKQVKLSVVTSAMLPPDLRVIKKRLNLKLLRFEDASIDLEQFSREHLFETCQFILNGVLKHYKNILKWQAYNILGSVDFLGNPVGLMNDLSDGVSGLFLEGSPMSLVKNVTHGLSNSAAKVTESLSDGLGKVILDEQHEEARQKIRQCHNGSGSDHLMAGLKGLGLGILGGVTSVFRQTYEGASTEGMPGFISGFGKGLVGTVTKPVVGVLDFASETASAVRDSSRSSNRLVPHRVRPPRCVVGPTGLMPVYSKRQAVGQEFLYMMNENNYADLFMAYEVLMSGDEDLRIVISSDMLRIFTTSSGSPTTIFKHSLGDVYHCACRSKQLMSGSVQFYIELTVRLPQTAYSMDDEANIKRPRVICDNEAVASWITQQINYARNIYQERQHTLISEEFL</sequence>
<evidence type="ECO:0000256" key="3">
    <source>
        <dbReference type="ARBA" id="ARBA00023055"/>
    </source>
</evidence>
<evidence type="ECO:0000259" key="5">
    <source>
        <dbReference type="PROSITE" id="PS50030"/>
    </source>
</evidence>
<feature type="compositionally biased region" description="Polar residues" evidence="4">
    <location>
        <begin position="451"/>
        <end position="462"/>
    </location>
</feature>
<dbReference type="InterPro" id="IPR015940">
    <property type="entry name" value="UBA"/>
</dbReference>
<dbReference type="InterPro" id="IPR026847">
    <property type="entry name" value="VPS13"/>
</dbReference>
<feature type="region of interest" description="Disordered" evidence="4">
    <location>
        <begin position="447"/>
        <end position="467"/>
    </location>
</feature>
<dbReference type="InterPro" id="IPR026854">
    <property type="entry name" value="VPS13_N"/>
</dbReference>
<reference evidence="6" key="1">
    <citation type="submission" date="2021-05" db="EMBL/GenBank/DDBJ databases">
        <authorList>
            <person name="Alioto T."/>
            <person name="Alioto T."/>
            <person name="Gomez Garrido J."/>
        </authorList>
    </citation>
    <scope>NUCLEOTIDE SEQUENCE</scope>
</reference>
<feature type="region of interest" description="Disordered" evidence="4">
    <location>
        <begin position="573"/>
        <end position="601"/>
    </location>
</feature>
<evidence type="ECO:0000256" key="2">
    <source>
        <dbReference type="ARBA" id="ARBA00022448"/>
    </source>
</evidence>
<dbReference type="Gene3D" id="1.10.8.10">
    <property type="entry name" value="DNA helicase RuvA subunit, C-terminal domain"/>
    <property type="match status" value="1"/>
</dbReference>
<feature type="compositionally biased region" description="Pro residues" evidence="4">
    <location>
        <begin position="1918"/>
        <end position="1931"/>
    </location>
</feature>
<dbReference type="InterPro" id="IPR056747">
    <property type="entry name" value="VPS13-like_M"/>
</dbReference>
<keyword evidence="3" id="KW-0445">Lipid transport</keyword>
<feature type="region of interest" description="Disordered" evidence="4">
    <location>
        <begin position="917"/>
        <end position="939"/>
    </location>
</feature>
<keyword evidence="2" id="KW-0813">Transport</keyword>
<evidence type="ECO:0000256" key="4">
    <source>
        <dbReference type="SAM" id="MobiDB-lite"/>
    </source>
</evidence>
<feature type="region of interest" description="Disordered" evidence="4">
    <location>
        <begin position="1032"/>
        <end position="1058"/>
    </location>
</feature>
<dbReference type="GO" id="GO:0006869">
    <property type="term" value="P:lipid transport"/>
    <property type="evidence" value="ECO:0007669"/>
    <property type="project" value="UniProtKB-KW"/>
</dbReference>
<organism evidence="6">
    <name type="scientific">Cacopsylla melanoneura</name>
    <dbReference type="NCBI Taxonomy" id="428564"/>
    <lineage>
        <taxon>Eukaryota</taxon>
        <taxon>Metazoa</taxon>
        <taxon>Ecdysozoa</taxon>
        <taxon>Arthropoda</taxon>
        <taxon>Hexapoda</taxon>
        <taxon>Insecta</taxon>
        <taxon>Pterygota</taxon>
        <taxon>Neoptera</taxon>
        <taxon>Paraneoptera</taxon>
        <taxon>Hemiptera</taxon>
        <taxon>Sternorrhyncha</taxon>
        <taxon>Psylloidea</taxon>
        <taxon>Psyllidae</taxon>
        <taxon>Psyllinae</taxon>
        <taxon>Cacopsylla</taxon>
    </lineage>
</organism>
<evidence type="ECO:0000256" key="1">
    <source>
        <dbReference type="ARBA" id="ARBA00006545"/>
    </source>
</evidence>
<dbReference type="CDD" id="cd23453">
    <property type="entry name" value="beta-trefoil_Ricin_VPS13D"/>
    <property type="match status" value="1"/>
</dbReference>
<dbReference type="Pfam" id="PF12624">
    <property type="entry name" value="VPS13_N"/>
    <property type="match status" value="1"/>
</dbReference>
<feature type="compositionally biased region" description="Polar residues" evidence="4">
    <location>
        <begin position="767"/>
        <end position="778"/>
    </location>
</feature>
<dbReference type="GO" id="GO:0006623">
    <property type="term" value="P:protein targeting to vacuole"/>
    <property type="evidence" value="ECO:0007669"/>
    <property type="project" value="TreeGrafter"/>
</dbReference>
<accession>A0A8D9F2M5</accession>
<dbReference type="GO" id="GO:0007005">
    <property type="term" value="P:mitochondrion organization"/>
    <property type="evidence" value="ECO:0007669"/>
    <property type="project" value="TreeGrafter"/>
</dbReference>
<feature type="compositionally biased region" description="Polar residues" evidence="4">
    <location>
        <begin position="3598"/>
        <end position="3610"/>
    </location>
</feature>
<feature type="region of interest" description="Disordered" evidence="4">
    <location>
        <begin position="2846"/>
        <end position="2866"/>
    </location>
</feature>
<dbReference type="SUPFAM" id="SSF46934">
    <property type="entry name" value="UBA-like"/>
    <property type="match status" value="1"/>
</dbReference>
<feature type="compositionally biased region" description="Polar residues" evidence="4">
    <location>
        <begin position="1032"/>
        <end position="1048"/>
    </location>
</feature>
<dbReference type="PANTHER" id="PTHR16166:SF141">
    <property type="entry name" value="INTERMEMBRANE LIPID TRANSFER PROTEIN VPS13D"/>
    <property type="match status" value="1"/>
</dbReference>
<feature type="region of interest" description="Disordered" evidence="4">
    <location>
        <begin position="1178"/>
        <end position="1229"/>
    </location>
</feature>
<dbReference type="EMBL" id="HBUF01598383">
    <property type="protein sequence ID" value="CAG6775423.1"/>
    <property type="molecule type" value="Transcribed_RNA"/>
</dbReference>
<feature type="compositionally biased region" description="Pro residues" evidence="4">
    <location>
        <begin position="1203"/>
        <end position="1226"/>
    </location>
</feature>
<feature type="compositionally biased region" description="Basic and acidic residues" evidence="4">
    <location>
        <begin position="1186"/>
        <end position="1202"/>
    </location>
</feature>
<name>A0A8D9F2M5_9HEMI</name>
<comment type="similarity">
    <text evidence="1">Belongs to the VPS13 family.</text>
</comment>
<dbReference type="Pfam" id="PF25033">
    <property type="entry name" value="VPS13_M"/>
    <property type="match status" value="1"/>
</dbReference>
<feature type="domain" description="UBA" evidence="5">
    <location>
        <begin position="2661"/>
        <end position="2702"/>
    </location>
</feature>
<feature type="region of interest" description="Disordered" evidence="4">
    <location>
        <begin position="3589"/>
        <end position="3621"/>
    </location>
</feature>
<dbReference type="CDD" id="cd14306">
    <property type="entry name" value="UBA_VP13D"/>
    <property type="match status" value="1"/>
</dbReference>
<dbReference type="PANTHER" id="PTHR16166">
    <property type="entry name" value="VACUOLAR PROTEIN SORTING-ASSOCIATED PROTEIN VPS13"/>
    <property type="match status" value="1"/>
</dbReference>
<dbReference type="SMART" id="SM00165">
    <property type="entry name" value="UBA"/>
    <property type="match status" value="1"/>
</dbReference>
<dbReference type="PROSITE" id="PS50030">
    <property type="entry name" value="UBA"/>
    <property type="match status" value="1"/>
</dbReference>
<evidence type="ECO:0000313" key="6">
    <source>
        <dbReference type="EMBL" id="CAG6775423.1"/>
    </source>
</evidence>
<dbReference type="InterPro" id="IPR041969">
    <property type="entry name" value="VP13D_UBA"/>
</dbReference>
<dbReference type="Pfam" id="PF25036">
    <property type="entry name" value="VPS13_VAB"/>
    <property type="match status" value="1"/>
</dbReference>
<dbReference type="InterPro" id="IPR009543">
    <property type="entry name" value="VPS13_VAB"/>
</dbReference>
<feature type="compositionally biased region" description="Basic and acidic residues" evidence="4">
    <location>
        <begin position="1902"/>
        <end position="1911"/>
    </location>
</feature>
<protein>
    <submittedName>
        <fullName evidence="6">Vacuolar protein sorting-associated protein 13D</fullName>
    </submittedName>
</protein>
<dbReference type="InterPro" id="IPR009060">
    <property type="entry name" value="UBA-like_sf"/>
</dbReference>
<feature type="region of interest" description="Disordered" evidence="4">
    <location>
        <begin position="752"/>
        <end position="781"/>
    </location>
</feature>
<feature type="region of interest" description="Disordered" evidence="4">
    <location>
        <begin position="1902"/>
        <end position="1933"/>
    </location>
</feature>